<dbReference type="EMBL" id="JARPUR010000004">
    <property type="protein sequence ID" value="KAK4878001.1"/>
    <property type="molecule type" value="Genomic_DNA"/>
</dbReference>
<keyword evidence="5" id="KW-0325">Glycoprotein</keyword>
<dbReference type="Gene3D" id="3.40.50.1820">
    <property type="entry name" value="alpha/beta hydrolase"/>
    <property type="match status" value="1"/>
</dbReference>
<evidence type="ECO:0000256" key="7">
    <source>
        <dbReference type="SAM" id="SignalP"/>
    </source>
</evidence>
<dbReference type="AlphaFoldDB" id="A0AAN7PA14"/>
<feature type="region of interest" description="Disordered" evidence="6">
    <location>
        <begin position="293"/>
        <end position="318"/>
    </location>
</feature>
<feature type="signal peptide" evidence="7">
    <location>
        <begin position="1"/>
        <end position="18"/>
    </location>
</feature>
<evidence type="ECO:0000313" key="8">
    <source>
        <dbReference type="EMBL" id="KAK4878001.1"/>
    </source>
</evidence>
<dbReference type="Proteomes" id="UP001353858">
    <property type="component" value="Unassembled WGS sequence"/>
</dbReference>
<comment type="caution">
    <text evidence="8">The sequence shown here is derived from an EMBL/GenBank/DDBJ whole genome shotgun (WGS) entry which is preliminary data.</text>
</comment>
<organism evidence="8 9">
    <name type="scientific">Aquatica leii</name>
    <dbReference type="NCBI Taxonomy" id="1421715"/>
    <lineage>
        <taxon>Eukaryota</taxon>
        <taxon>Metazoa</taxon>
        <taxon>Ecdysozoa</taxon>
        <taxon>Arthropoda</taxon>
        <taxon>Hexapoda</taxon>
        <taxon>Insecta</taxon>
        <taxon>Pterygota</taxon>
        <taxon>Neoptera</taxon>
        <taxon>Endopterygota</taxon>
        <taxon>Coleoptera</taxon>
        <taxon>Polyphaga</taxon>
        <taxon>Elateriformia</taxon>
        <taxon>Elateroidea</taxon>
        <taxon>Lampyridae</taxon>
        <taxon>Luciolinae</taxon>
        <taxon>Aquatica</taxon>
    </lineage>
</organism>
<keyword evidence="2" id="KW-0645">Protease</keyword>
<dbReference type="GO" id="GO:0008239">
    <property type="term" value="F:dipeptidyl-peptidase activity"/>
    <property type="evidence" value="ECO:0007669"/>
    <property type="project" value="TreeGrafter"/>
</dbReference>
<dbReference type="InterPro" id="IPR029058">
    <property type="entry name" value="AB_hydrolase_fold"/>
</dbReference>
<dbReference type="PANTHER" id="PTHR11010:SF38">
    <property type="entry name" value="LYSOSOMAL PRO-X CARBOXYPEPTIDASE"/>
    <property type="match status" value="1"/>
</dbReference>
<keyword evidence="9" id="KW-1185">Reference proteome</keyword>
<dbReference type="PANTHER" id="PTHR11010">
    <property type="entry name" value="PROTEASE S28 PRO-X CARBOXYPEPTIDASE-RELATED"/>
    <property type="match status" value="1"/>
</dbReference>
<dbReference type="GO" id="GO:0070008">
    <property type="term" value="F:serine-type exopeptidase activity"/>
    <property type="evidence" value="ECO:0007669"/>
    <property type="project" value="InterPro"/>
</dbReference>
<sequence length="458" mass="51965">MKLLVWLTVVIVFALSNAIVKEYWMEMPLDHFNLFDNRTWKMRYLVKKNFFRKGSPLFLEIGGEATISEDDLLSGQLYKLAKKHRGMLVEPEHRYYGKSLPFSTNFTTENLKYLQMEQALEDLAYFIEKFKKKTKGLKNSLVVVHGCSYPGMLATWMRLRFPHIVDIAYASSAPLGVGLEYPEFYEIANDVYANVSDKCIQTIREGFNSTARLLTTEKGRKKVRKALRGWQCGDVEDMNSVEILTKMASVMNVLNDPQNYEDVTCLVLSMDADDTSAFQRLAKLILLKTKDQSSCGSVSSDDYYDESEDDGGEGDRNNAAWSYQTCTEMGTFQTLDSKNSKHPFAVDSSVQESVDECVKDFGGIVTEQVLRNGVERVTRRYGGKKPAVTKVVTVQGTDDPWKHLAALENYTSEAPVFVVKGNHCVDLSEGDDVPEDVLKIQRVVRQIISKWIKELSKK</sequence>
<dbReference type="SUPFAM" id="SSF53474">
    <property type="entry name" value="alpha/beta-Hydrolases"/>
    <property type="match status" value="1"/>
</dbReference>
<dbReference type="InterPro" id="IPR008758">
    <property type="entry name" value="Peptidase_S28"/>
</dbReference>
<evidence type="ECO:0000256" key="2">
    <source>
        <dbReference type="ARBA" id="ARBA00022670"/>
    </source>
</evidence>
<dbReference type="GO" id="GO:0006508">
    <property type="term" value="P:proteolysis"/>
    <property type="evidence" value="ECO:0007669"/>
    <property type="project" value="UniProtKB-KW"/>
</dbReference>
<evidence type="ECO:0008006" key="10">
    <source>
        <dbReference type="Google" id="ProtNLM"/>
    </source>
</evidence>
<dbReference type="Pfam" id="PF05577">
    <property type="entry name" value="Peptidase_S28"/>
    <property type="match status" value="1"/>
</dbReference>
<feature type="chain" id="PRO_5042839727" description="Serine protease" evidence="7">
    <location>
        <begin position="19"/>
        <end position="458"/>
    </location>
</feature>
<dbReference type="Gene3D" id="1.20.120.980">
    <property type="entry name" value="Serine carboxypeptidase S28, SKS domain"/>
    <property type="match status" value="1"/>
</dbReference>
<proteinExistence type="inferred from homology"/>
<feature type="compositionally biased region" description="Acidic residues" evidence="6">
    <location>
        <begin position="302"/>
        <end position="312"/>
    </location>
</feature>
<accession>A0AAN7PA14</accession>
<evidence type="ECO:0000256" key="4">
    <source>
        <dbReference type="ARBA" id="ARBA00022801"/>
    </source>
</evidence>
<keyword evidence="4" id="KW-0378">Hydrolase</keyword>
<protein>
    <recommendedName>
        <fullName evidence="10">Serine protease</fullName>
    </recommendedName>
</protein>
<evidence type="ECO:0000256" key="3">
    <source>
        <dbReference type="ARBA" id="ARBA00022729"/>
    </source>
</evidence>
<comment type="similarity">
    <text evidence="1">Belongs to the peptidase S28 family.</text>
</comment>
<evidence type="ECO:0000256" key="5">
    <source>
        <dbReference type="ARBA" id="ARBA00023180"/>
    </source>
</evidence>
<keyword evidence="3 7" id="KW-0732">Signal</keyword>
<evidence type="ECO:0000256" key="6">
    <source>
        <dbReference type="SAM" id="MobiDB-lite"/>
    </source>
</evidence>
<dbReference type="InterPro" id="IPR042269">
    <property type="entry name" value="Ser_carbopepase_S28_SKS"/>
</dbReference>
<name>A0AAN7PA14_9COLE</name>
<evidence type="ECO:0000256" key="1">
    <source>
        <dbReference type="ARBA" id="ARBA00011079"/>
    </source>
</evidence>
<evidence type="ECO:0000313" key="9">
    <source>
        <dbReference type="Proteomes" id="UP001353858"/>
    </source>
</evidence>
<reference evidence="9" key="1">
    <citation type="submission" date="2023-01" db="EMBL/GenBank/DDBJ databases">
        <title>Key to firefly adult light organ development and bioluminescence: homeobox transcription factors regulate luciferase expression and transportation to peroxisome.</title>
        <authorList>
            <person name="Fu X."/>
        </authorList>
    </citation>
    <scope>NUCLEOTIDE SEQUENCE [LARGE SCALE GENOMIC DNA]</scope>
</reference>
<gene>
    <name evidence="8" type="ORF">RN001_010507</name>
</gene>